<accession>A0AAV8YX35</accession>
<feature type="compositionally biased region" description="Basic and acidic residues" evidence="7">
    <location>
        <begin position="395"/>
        <end position="409"/>
    </location>
</feature>
<feature type="region of interest" description="Disordered" evidence="7">
    <location>
        <begin position="338"/>
        <end position="409"/>
    </location>
</feature>
<dbReference type="PANTHER" id="PTHR10825:SF72">
    <property type="entry name" value="UBIQUITIN-LIKE DOMAIN-CONTAINING PROTEIN"/>
    <property type="match status" value="1"/>
</dbReference>
<keyword evidence="5" id="KW-0539">Nucleus</keyword>
<dbReference type="AlphaFoldDB" id="A0AAV8YX35"/>
<feature type="domain" description="RING-type" evidence="8">
    <location>
        <begin position="184"/>
        <end position="224"/>
    </location>
</feature>
<evidence type="ECO:0000256" key="5">
    <source>
        <dbReference type="ARBA" id="ARBA00023242"/>
    </source>
</evidence>
<evidence type="ECO:0000313" key="9">
    <source>
        <dbReference type="EMBL" id="KAJ8956269.1"/>
    </source>
</evidence>
<evidence type="ECO:0000256" key="4">
    <source>
        <dbReference type="ARBA" id="ARBA00022833"/>
    </source>
</evidence>
<dbReference type="InterPro" id="IPR017907">
    <property type="entry name" value="Znf_RING_CS"/>
</dbReference>
<feature type="compositionally biased region" description="Basic and acidic residues" evidence="7">
    <location>
        <begin position="357"/>
        <end position="367"/>
    </location>
</feature>
<feature type="region of interest" description="Disordered" evidence="7">
    <location>
        <begin position="125"/>
        <end position="163"/>
    </location>
</feature>
<organism evidence="9 10">
    <name type="scientific">Aromia moschata</name>
    <dbReference type="NCBI Taxonomy" id="1265417"/>
    <lineage>
        <taxon>Eukaryota</taxon>
        <taxon>Metazoa</taxon>
        <taxon>Ecdysozoa</taxon>
        <taxon>Arthropoda</taxon>
        <taxon>Hexapoda</taxon>
        <taxon>Insecta</taxon>
        <taxon>Pterygota</taxon>
        <taxon>Neoptera</taxon>
        <taxon>Endopterygota</taxon>
        <taxon>Coleoptera</taxon>
        <taxon>Polyphaga</taxon>
        <taxon>Cucujiformia</taxon>
        <taxon>Chrysomeloidea</taxon>
        <taxon>Cerambycidae</taxon>
        <taxon>Cerambycinae</taxon>
        <taxon>Callichromatini</taxon>
        <taxon>Aromia</taxon>
    </lineage>
</organism>
<name>A0AAV8YX35_9CUCU</name>
<dbReference type="CDD" id="cd17082">
    <property type="entry name" value="RAWUL_PCGF2_like"/>
    <property type="match status" value="1"/>
</dbReference>
<evidence type="ECO:0000256" key="7">
    <source>
        <dbReference type="SAM" id="MobiDB-lite"/>
    </source>
</evidence>
<dbReference type="GO" id="GO:0008270">
    <property type="term" value="F:zinc ion binding"/>
    <property type="evidence" value="ECO:0007669"/>
    <property type="project" value="UniProtKB-KW"/>
</dbReference>
<gene>
    <name evidence="9" type="ORF">NQ318_015005</name>
</gene>
<keyword evidence="2" id="KW-0479">Metal-binding</keyword>
<dbReference type="FunFam" id="3.30.40.10:FF:000033">
    <property type="entry name" value="Polycomb group RING finger protein 3"/>
    <property type="match status" value="1"/>
</dbReference>
<keyword evidence="3 6" id="KW-0863">Zinc-finger</keyword>
<dbReference type="SUPFAM" id="SSF57850">
    <property type="entry name" value="RING/U-box"/>
    <property type="match status" value="1"/>
</dbReference>
<dbReference type="InterPro" id="IPR001841">
    <property type="entry name" value="Znf_RING"/>
</dbReference>
<sequence>MVTEVIHVLVRCAQLKELLLLPKVCVKTQEPQVVTEHNLMNRCPKFLVGHPVQNHALCEIFKQISQLIPGVAVCIQTGASKGQHQDFFSAQQGQKLFGIVDDRPEGLLPPSASFYYPATRPLRTTWPRQRQGHRKDEELAPLGRKGTKSRRERGERSRGCRMTQKQRMDKNKIFVSDLNPYITCRLCEGYFIDATTLVDCLHVFCRACILRHFENSKTGCPTCNTVCKKKSQAYFRPDPQVQSLVYKLVPSLYAKEMQRREDFYRSTGVRASSSCSDDSVIDRERDMINDQEEMISSHVGDKTQFLSPDDSISLSLEYYQAYLDREDQRPPCVAHKDVLQHPEFGHNDTTDSLPKTSDGDQTKKSDSGDLTADSSDSECAKGKEGARKNNGNLVEGDKESSATEKNETKDCDKRFLQCPAAVSMKHLQKFVRMKFGLTGDHRVDVIYKGEVLPANFSLMDVAYTFKWKRSSPT</sequence>
<evidence type="ECO:0000256" key="6">
    <source>
        <dbReference type="PROSITE-ProRule" id="PRU00175"/>
    </source>
</evidence>
<dbReference type="EMBL" id="JAPWTK010000031">
    <property type="protein sequence ID" value="KAJ8956269.1"/>
    <property type="molecule type" value="Genomic_DNA"/>
</dbReference>
<evidence type="ECO:0000256" key="3">
    <source>
        <dbReference type="ARBA" id="ARBA00022771"/>
    </source>
</evidence>
<feature type="compositionally biased region" description="Basic and acidic residues" evidence="7">
    <location>
        <begin position="378"/>
        <end position="387"/>
    </location>
</feature>
<dbReference type="GO" id="GO:0000122">
    <property type="term" value="P:negative regulation of transcription by RNA polymerase II"/>
    <property type="evidence" value="ECO:0007669"/>
    <property type="project" value="TreeGrafter"/>
</dbReference>
<proteinExistence type="predicted"/>
<dbReference type="PROSITE" id="PS00518">
    <property type="entry name" value="ZF_RING_1"/>
    <property type="match status" value="1"/>
</dbReference>
<evidence type="ECO:0000256" key="1">
    <source>
        <dbReference type="ARBA" id="ARBA00004123"/>
    </source>
</evidence>
<dbReference type="GO" id="GO:1990841">
    <property type="term" value="F:promoter-specific chromatin binding"/>
    <property type="evidence" value="ECO:0007669"/>
    <property type="project" value="TreeGrafter"/>
</dbReference>
<evidence type="ECO:0000313" key="10">
    <source>
        <dbReference type="Proteomes" id="UP001162162"/>
    </source>
</evidence>
<comment type="caution">
    <text evidence="9">The sequence shown here is derived from an EMBL/GenBank/DDBJ whole genome shotgun (WGS) entry which is preliminary data.</text>
</comment>
<dbReference type="PANTHER" id="PTHR10825">
    <property type="entry name" value="RING FINGER DOMAIN-CONTAINING, POLYCOMB GROUP COMPONENT"/>
    <property type="match status" value="1"/>
</dbReference>
<comment type="subcellular location">
    <subcellularLocation>
        <location evidence="1">Nucleus</location>
    </subcellularLocation>
</comment>
<dbReference type="Proteomes" id="UP001162162">
    <property type="component" value="Unassembled WGS sequence"/>
</dbReference>
<dbReference type="GO" id="GO:0035102">
    <property type="term" value="C:PRC1 complex"/>
    <property type="evidence" value="ECO:0007669"/>
    <property type="project" value="TreeGrafter"/>
</dbReference>
<keyword evidence="10" id="KW-1185">Reference proteome</keyword>
<dbReference type="Gene3D" id="3.10.20.90">
    <property type="entry name" value="Phosphatidylinositol 3-kinase Catalytic Subunit, Chain A, domain 1"/>
    <property type="match status" value="1"/>
</dbReference>
<keyword evidence="4" id="KW-0862">Zinc</keyword>
<dbReference type="InterPro" id="IPR032443">
    <property type="entry name" value="RAWUL"/>
</dbReference>
<reference evidence="9" key="1">
    <citation type="journal article" date="2023" name="Insect Mol. Biol.">
        <title>Genome sequencing provides insights into the evolution of gene families encoding plant cell wall-degrading enzymes in longhorned beetles.</title>
        <authorList>
            <person name="Shin N.R."/>
            <person name="Okamura Y."/>
            <person name="Kirsch R."/>
            <person name="Pauchet Y."/>
        </authorList>
    </citation>
    <scope>NUCLEOTIDE SEQUENCE</scope>
    <source>
        <strain evidence="9">AMC_N1</strain>
    </source>
</reference>
<dbReference type="PROSITE" id="PS50089">
    <property type="entry name" value="ZF_RING_2"/>
    <property type="match status" value="1"/>
</dbReference>
<feature type="compositionally biased region" description="Basic and acidic residues" evidence="7">
    <location>
        <begin position="338"/>
        <end position="349"/>
    </location>
</feature>
<dbReference type="InterPro" id="IPR018957">
    <property type="entry name" value="Znf_C3HC4_RING-type"/>
</dbReference>
<dbReference type="Gene3D" id="3.30.40.10">
    <property type="entry name" value="Zinc/RING finger domain, C3HC4 (zinc finger)"/>
    <property type="match status" value="1"/>
</dbReference>
<dbReference type="InterPro" id="IPR013083">
    <property type="entry name" value="Znf_RING/FYVE/PHD"/>
</dbReference>
<protein>
    <recommendedName>
        <fullName evidence="8">RING-type domain-containing protein</fullName>
    </recommendedName>
</protein>
<evidence type="ECO:0000256" key="2">
    <source>
        <dbReference type="ARBA" id="ARBA00022723"/>
    </source>
</evidence>
<dbReference type="SMART" id="SM00184">
    <property type="entry name" value="RING"/>
    <property type="match status" value="1"/>
</dbReference>
<dbReference type="Pfam" id="PF16207">
    <property type="entry name" value="RAWUL"/>
    <property type="match status" value="1"/>
</dbReference>
<evidence type="ECO:0000259" key="8">
    <source>
        <dbReference type="PROSITE" id="PS50089"/>
    </source>
</evidence>
<dbReference type="Pfam" id="PF00097">
    <property type="entry name" value="zf-C3HC4"/>
    <property type="match status" value="1"/>
</dbReference>